<comment type="caution">
    <text evidence="5">The sequence shown here is derived from an EMBL/GenBank/DDBJ whole genome shotgun (WGS) entry which is preliminary data.</text>
</comment>
<keyword evidence="3" id="KW-0808">Transferase</keyword>
<reference evidence="5 6" key="1">
    <citation type="submission" date="2020-08" db="EMBL/GenBank/DDBJ databases">
        <title>Genome public.</title>
        <authorList>
            <person name="Liu C."/>
            <person name="Sun Q."/>
        </authorList>
    </citation>
    <scope>NUCLEOTIDE SEQUENCE [LARGE SCALE GENOMIC DNA]</scope>
    <source>
        <strain evidence="5 6">NSJ-56</strain>
    </source>
</reference>
<dbReference type="PANTHER" id="PTHR43685:SF5">
    <property type="entry name" value="GLYCOSYLTRANSFERASE EPSE-RELATED"/>
    <property type="match status" value="1"/>
</dbReference>
<evidence type="ECO:0000259" key="4">
    <source>
        <dbReference type="Pfam" id="PF00535"/>
    </source>
</evidence>
<dbReference type="Gene3D" id="3.90.550.10">
    <property type="entry name" value="Spore Coat Polysaccharide Biosynthesis Protein SpsA, Chain A"/>
    <property type="match status" value="1"/>
</dbReference>
<dbReference type="InterPro" id="IPR029044">
    <property type="entry name" value="Nucleotide-diphossugar_trans"/>
</dbReference>
<evidence type="ECO:0000256" key="1">
    <source>
        <dbReference type="ARBA" id="ARBA00006739"/>
    </source>
</evidence>
<dbReference type="InterPro" id="IPR001173">
    <property type="entry name" value="Glyco_trans_2-like"/>
</dbReference>
<keyword evidence="2" id="KW-0328">Glycosyltransferase</keyword>
<evidence type="ECO:0000256" key="2">
    <source>
        <dbReference type="ARBA" id="ARBA00022676"/>
    </source>
</evidence>
<keyword evidence="6" id="KW-1185">Reference proteome</keyword>
<protein>
    <submittedName>
        <fullName evidence="5">Glycosyltransferase</fullName>
    </submittedName>
</protein>
<evidence type="ECO:0000313" key="5">
    <source>
        <dbReference type="EMBL" id="MBC5621898.1"/>
    </source>
</evidence>
<dbReference type="Pfam" id="PF00535">
    <property type="entry name" value="Glycos_transf_2"/>
    <property type="match status" value="1"/>
</dbReference>
<comment type="similarity">
    <text evidence="1">Belongs to the glycosyltransferase 2 family.</text>
</comment>
<dbReference type="Proteomes" id="UP000646484">
    <property type="component" value="Unassembled WGS sequence"/>
</dbReference>
<feature type="domain" description="Glycosyltransferase 2-like" evidence="4">
    <location>
        <begin position="13"/>
        <end position="176"/>
    </location>
</feature>
<accession>A0ABR7D1T6</accession>
<evidence type="ECO:0000313" key="6">
    <source>
        <dbReference type="Proteomes" id="UP000646484"/>
    </source>
</evidence>
<name>A0ABR7D1T6_9BACT</name>
<dbReference type="SUPFAM" id="SSF53448">
    <property type="entry name" value="Nucleotide-diphospho-sugar transferases"/>
    <property type="match status" value="1"/>
</dbReference>
<dbReference type="EMBL" id="JACOOH010000005">
    <property type="protein sequence ID" value="MBC5621898.1"/>
    <property type="molecule type" value="Genomic_DNA"/>
</dbReference>
<dbReference type="PANTHER" id="PTHR43685">
    <property type="entry name" value="GLYCOSYLTRANSFERASE"/>
    <property type="match status" value="1"/>
</dbReference>
<proteinExistence type="inferred from homology"/>
<dbReference type="RefSeq" id="WP_186976322.1">
    <property type="nucleotide sequence ID" value="NZ_JACOOH010000005.1"/>
</dbReference>
<sequence length="285" mass="33393">MQELQVNKESCFSVLMAVYTKEQPLFFREALQSVFEQSLTPNEVVLVKDGPLTEELDQVIADFSNERKQLRVIALEENRGLGEALRVGLDACSFDLVARMDSDDICKPNRFEKQVTFLKEHQEVTIVGSWIEEFSDCKEKIEAIRKLPQEDKKLKVFMKWRNPFNHMTVMFRKKDILAVGGYQPFYLLEDYYLWNRLANANYCFANIGDSLLWARGGYTMLERRGGWKYVVSESRLLKYMYSSGRINIAEFGINLIMKSVIRLIGKRLRHTVYTFFLRKKVKCDK</sequence>
<dbReference type="InterPro" id="IPR050834">
    <property type="entry name" value="Glycosyltransf_2"/>
</dbReference>
<gene>
    <name evidence="5" type="ORF">H8S64_12390</name>
</gene>
<evidence type="ECO:0000256" key="3">
    <source>
        <dbReference type="ARBA" id="ARBA00022679"/>
    </source>
</evidence>
<organism evidence="5 6">
    <name type="scientific">Butyricimonas hominis</name>
    <dbReference type="NCBI Taxonomy" id="2763032"/>
    <lineage>
        <taxon>Bacteria</taxon>
        <taxon>Pseudomonadati</taxon>
        <taxon>Bacteroidota</taxon>
        <taxon>Bacteroidia</taxon>
        <taxon>Bacteroidales</taxon>
        <taxon>Odoribacteraceae</taxon>
        <taxon>Butyricimonas</taxon>
    </lineage>
</organism>